<reference evidence="2" key="1">
    <citation type="journal article" date="2019" name="Int. J. Syst. Evol. Microbiol.">
        <title>The Global Catalogue of Microorganisms (GCM) 10K type strain sequencing project: providing services to taxonomists for standard genome sequencing and annotation.</title>
        <authorList>
            <consortium name="The Broad Institute Genomics Platform"/>
            <consortium name="The Broad Institute Genome Sequencing Center for Infectious Disease"/>
            <person name="Wu L."/>
            <person name="Ma J."/>
        </authorList>
    </citation>
    <scope>NUCLEOTIDE SEQUENCE [LARGE SCALE GENOMIC DNA]</scope>
    <source>
        <strain evidence="2">KCTC 42644</strain>
    </source>
</reference>
<dbReference type="Proteomes" id="UP001595615">
    <property type="component" value="Unassembled WGS sequence"/>
</dbReference>
<gene>
    <name evidence="1" type="ORF">ACFOMD_03765</name>
</gene>
<protein>
    <submittedName>
        <fullName evidence="1">Uncharacterized protein</fullName>
    </submittedName>
</protein>
<evidence type="ECO:0000313" key="1">
    <source>
        <dbReference type="EMBL" id="MFC3711672.1"/>
    </source>
</evidence>
<evidence type="ECO:0000313" key="2">
    <source>
        <dbReference type="Proteomes" id="UP001595615"/>
    </source>
</evidence>
<dbReference type="RefSeq" id="WP_380857062.1">
    <property type="nucleotide sequence ID" value="NZ_JBHRXV010000003.1"/>
</dbReference>
<organism evidence="1 2">
    <name type="scientific">Sphingoaurantiacus capsulatus</name>
    <dbReference type="NCBI Taxonomy" id="1771310"/>
    <lineage>
        <taxon>Bacteria</taxon>
        <taxon>Pseudomonadati</taxon>
        <taxon>Pseudomonadota</taxon>
        <taxon>Alphaproteobacteria</taxon>
        <taxon>Sphingomonadales</taxon>
        <taxon>Sphingosinicellaceae</taxon>
        <taxon>Sphingoaurantiacus</taxon>
    </lineage>
</organism>
<comment type="caution">
    <text evidence="1">The sequence shown here is derived from an EMBL/GenBank/DDBJ whole genome shotgun (WGS) entry which is preliminary data.</text>
</comment>
<name>A0ABV7X6N7_9SPHN</name>
<accession>A0ABV7X6N7</accession>
<sequence length="57" mass="6205">MIEFGSVEYFRAREQEELARAATALNPKVAAVHRDMARRYSILAGASVPSPAPLMSA</sequence>
<keyword evidence="2" id="KW-1185">Reference proteome</keyword>
<proteinExistence type="predicted"/>
<dbReference type="EMBL" id="JBHRXV010000003">
    <property type="protein sequence ID" value="MFC3711672.1"/>
    <property type="molecule type" value="Genomic_DNA"/>
</dbReference>